<proteinExistence type="predicted"/>
<dbReference type="AlphaFoldDB" id="A0A813JDV8"/>
<dbReference type="EMBL" id="CAJNNW010024438">
    <property type="protein sequence ID" value="CAE8672434.1"/>
    <property type="molecule type" value="Genomic_DNA"/>
</dbReference>
<dbReference type="EMBL" id="CAJNNV010025117">
    <property type="protein sequence ID" value="CAE8612402.1"/>
    <property type="molecule type" value="Genomic_DNA"/>
</dbReference>
<reference evidence="2" key="1">
    <citation type="submission" date="2021-02" db="EMBL/GenBank/DDBJ databases">
        <authorList>
            <person name="Dougan E. K."/>
            <person name="Rhodes N."/>
            <person name="Thang M."/>
            <person name="Chan C."/>
        </authorList>
    </citation>
    <scope>NUCLEOTIDE SEQUENCE</scope>
</reference>
<evidence type="ECO:0000313" key="1">
    <source>
        <dbReference type="EMBL" id="CAE8612402.1"/>
    </source>
</evidence>
<evidence type="ECO:0000313" key="2">
    <source>
        <dbReference type="EMBL" id="CAE8672434.1"/>
    </source>
</evidence>
<comment type="caution">
    <text evidence="2">The sequence shown here is derived from an EMBL/GenBank/DDBJ whole genome shotgun (WGS) entry which is preliminary data.</text>
</comment>
<sequence length="101" mass="11391">MQCHPHGRVPESSELGVREERLSNQLKIKKYSAVLVSAGVENAEVTSTTSNKTREAKFLQFNDSYQSVLQRCAVLLSKCRHIFEQPTRCFIAPYHLGNGQP</sequence>
<accession>A0A813JDV8</accession>
<protein>
    <submittedName>
        <fullName evidence="2">Uncharacterized protein</fullName>
    </submittedName>
</protein>
<keyword evidence="4" id="KW-1185">Reference proteome</keyword>
<organism evidence="2 3">
    <name type="scientific">Polarella glacialis</name>
    <name type="common">Dinoflagellate</name>
    <dbReference type="NCBI Taxonomy" id="89957"/>
    <lineage>
        <taxon>Eukaryota</taxon>
        <taxon>Sar</taxon>
        <taxon>Alveolata</taxon>
        <taxon>Dinophyceae</taxon>
        <taxon>Suessiales</taxon>
        <taxon>Suessiaceae</taxon>
        <taxon>Polarella</taxon>
    </lineage>
</organism>
<evidence type="ECO:0000313" key="3">
    <source>
        <dbReference type="Proteomes" id="UP000626109"/>
    </source>
</evidence>
<gene>
    <name evidence="1" type="ORF">PGLA1383_LOCUS30198</name>
    <name evidence="2" type="ORF">PGLA2088_LOCUS18067</name>
</gene>
<evidence type="ECO:0000313" key="4">
    <source>
        <dbReference type="Proteomes" id="UP000654075"/>
    </source>
</evidence>
<dbReference type="Proteomes" id="UP000654075">
    <property type="component" value="Unassembled WGS sequence"/>
</dbReference>
<dbReference type="Proteomes" id="UP000626109">
    <property type="component" value="Unassembled WGS sequence"/>
</dbReference>
<name>A0A813JDV8_POLGL</name>